<feature type="compositionally biased region" description="Low complexity" evidence="1">
    <location>
        <begin position="1109"/>
        <end position="1121"/>
    </location>
</feature>
<feature type="compositionally biased region" description="Basic and acidic residues" evidence="1">
    <location>
        <begin position="57"/>
        <end position="71"/>
    </location>
</feature>
<keyword evidence="5" id="KW-1185">Reference proteome</keyword>
<dbReference type="EMBL" id="FQYQ01000007">
    <property type="protein sequence ID" value="SHI94590.1"/>
    <property type="molecule type" value="Genomic_DNA"/>
</dbReference>
<feature type="compositionally biased region" description="Polar residues" evidence="1">
    <location>
        <begin position="1122"/>
        <end position="1144"/>
    </location>
</feature>
<feature type="region of interest" description="Disordered" evidence="1">
    <location>
        <begin position="31"/>
        <end position="150"/>
    </location>
</feature>
<dbReference type="Gene3D" id="3.90.70.10">
    <property type="entry name" value="Cysteine proteinases"/>
    <property type="match status" value="1"/>
</dbReference>
<feature type="compositionally biased region" description="Basic residues" evidence="1">
    <location>
        <begin position="1160"/>
        <end position="1202"/>
    </location>
</feature>
<dbReference type="PROSITE" id="PS00139">
    <property type="entry name" value="THIOL_PROTEASE_CYS"/>
    <property type="match status" value="1"/>
</dbReference>
<keyword evidence="4" id="KW-0378">Hydrolase</keyword>
<dbReference type="PANTHER" id="PTHR15439:SF0">
    <property type="entry name" value="CELL DIVISION CYCLE AND APOPTOSIS REGULATOR PROTEIN 1-RELATED"/>
    <property type="match status" value="1"/>
</dbReference>
<dbReference type="Proteomes" id="UP000184185">
    <property type="component" value="Unassembled WGS sequence"/>
</dbReference>
<evidence type="ECO:0000256" key="2">
    <source>
        <dbReference type="SAM" id="SignalP"/>
    </source>
</evidence>
<evidence type="ECO:0000259" key="3">
    <source>
        <dbReference type="SMART" id="SM00645"/>
    </source>
</evidence>
<dbReference type="InterPro" id="IPR038765">
    <property type="entry name" value="Papain-like_cys_pep_sf"/>
</dbReference>
<dbReference type="GO" id="GO:0006397">
    <property type="term" value="P:mRNA processing"/>
    <property type="evidence" value="ECO:0007669"/>
    <property type="project" value="InterPro"/>
</dbReference>
<evidence type="ECO:0000313" key="5">
    <source>
        <dbReference type="Proteomes" id="UP000184185"/>
    </source>
</evidence>
<dbReference type="Pfam" id="PF00112">
    <property type="entry name" value="Peptidase_C1"/>
    <property type="match status" value="1"/>
</dbReference>
<dbReference type="GO" id="GO:0006511">
    <property type="term" value="P:ubiquitin-dependent protein catabolic process"/>
    <property type="evidence" value="ECO:0007669"/>
    <property type="project" value="TreeGrafter"/>
</dbReference>
<dbReference type="SUPFAM" id="SSF49373">
    <property type="entry name" value="Invasin/intimin cell-adhesion fragments"/>
    <property type="match status" value="1"/>
</dbReference>
<dbReference type="InterPro" id="IPR008964">
    <property type="entry name" value="Invasin/intimin_cell_adhesion"/>
</dbReference>
<proteinExistence type="predicted"/>
<keyword evidence="2" id="KW-0732">Signal</keyword>
<dbReference type="RefSeq" id="WP_072915043.1">
    <property type="nucleotide sequence ID" value="NZ_FQYQ01000007.1"/>
</dbReference>
<reference evidence="4 5" key="1">
    <citation type="submission" date="2016-11" db="EMBL/GenBank/DDBJ databases">
        <authorList>
            <person name="Jaros S."/>
            <person name="Januszkiewicz K."/>
            <person name="Wedrychowicz H."/>
        </authorList>
    </citation>
    <scope>NUCLEOTIDE SEQUENCE [LARGE SCALE GENOMIC DNA]</scope>
    <source>
        <strain evidence="4 5">DSM 14809</strain>
    </source>
</reference>
<sequence>MKTKIKMRAVSCLLLVSLLCSDSIISIATETADISQEETTEVTQEAQQDNSNDNSEEISKEKSDDNSKDISQEESTEEVEDNSSENEKNELDESTEKIDIPEFEEKAESKESLVKDDSEEEKQDESKEDSEEEDQEKLDEEELKEKELEEEASELIIGFDELEPIETEYKLAFFSLKKKFPKSLVAYTEGDEIDIEISKWEPVTDYNEMLGSYTFSPVIEGDYEIDEEVSIPEITVKVINEDIPTEGIENPEVEKDTVEEEAPVKKAKTGFFASLFHKVRSFAGEKLARFFDWDDEEDDSEESEYEELGCPDWPEYDEDLDCPDCPEEEDPDCPDCPEEEDPDCPDCPEEEDPDCPDCPEYEDPDCPDCPEEEDPDCPDCPYVEHNEKEIYEGPEHEPPAAYNGYEQGNLPAVRDQGDYGTCWAHATVGAIETDVINRNTCVDSSFDLSELQLAYFCAHYYDDPKNCHDNDRYTVGEGSDYLQDGGHDSYIYDAMFNGVGAVPESVVPYSRAEESLDSVFAMNYNCVRLESVNRIKINERDNVKDAILKHGSVYTLVCTNGEYFSWMEDSMYNYSDGEDCMPDHAVTIVGWDDKFPAENFKTTAPGDGAWLIRNSWGLNDYGMNGYFWVSYYDKGINWTGTVTAFTTSLHPYDNTYSYSSSLIWDNYYVDSESATVTTDYDVSAGETIEAVAAYIDNAYSEMDVEVKAAGKTAKGHLANKFKGVYTLHLDNPIEIKKDTNVVVSLTYTDKNNGWVSVPVEYNYTLTSDSYKIDCPVDHGCTINGDEYEYDPRIFLYTNNNEESSGEKKALTVKEESIRGHKDDIYQIVMGADSVVDDASKVTWESRNPDVADVDENGLVTFYGKKGNTAIIGTYDSYRTVFYAATEPYKLKYVFGDDVEVTKLPKYYYPGDSENSPYYIGGGFYKKGYTVYDWYLDEELTEPVPNCDLAELSGDLVLYPKWGYQYGDLAYYAPNEDLKSYSDELMYIDYEISIDDMPYEIPDLDNATQSVIKPESYIPEGSNMEFAYWSLDPEGEQPVTEITEDQMFKCHYSSYQKSFIVDTEVILYPQYREKKKPEEEKPEEKQEDINTDEKTDTQEENIAKPEQTHYSSDGGSYQSNSSEAEQVISQSSSLLVEENSTQIENDSSKNVETEKIDNKKNSTKKQVNKNKQTKNNSKKNSKKKKDKKKSKAQKKNNKKKQTKNTKAIEKKTKKKSKNSKRTSIWSIISQKLRDILS</sequence>
<dbReference type="InterPro" id="IPR000668">
    <property type="entry name" value="Peptidase_C1A_C"/>
</dbReference>
<feature type="compositionally biased region" description="Acidic residues" evidence="1">
    <location>
        <begin position="117"/>
        <end position="150"/>
    </location>
</feature>
<feature type="domain" description="Peptidase C1A papain C-terminal" evidence="3">
    <location>
        <begin position="398"/>
        <end position="649"/>
    </location>
</feature>
<accession>A0A1M6FA79</accession>
<feature type="compositionally biased region" description="Basic and acidic residues" evidence="1">
    <location>
        <begin position="85"/>
        <end position="116"/>
    </location>
</feature>
<organism evidence="4 5">
    <name type="scientific">Pseudobutyrivibrio xylanivorans DSM 14809</name>
    <dbReference type="NCBI Taxonomy" id="1123012"/>
    <lineage>
        <taxon>Bacteria</taxon>
        <taxon>Bacillati</taxon>
        <taxon>Bacillota</taxon>
        <taxon>Clostridia</taxon>
        <taxon>Lachnospirales</taxon>
        <taxon>Lachnospiraceae</taxon>
        <taxon>Pseudobutyrivibrio</taxon>
    </lineage>
</organism>
<dbReference type="GO" id="GO:0061630">
    <property type="term" value="F:ubiquitin protein ligase activity"/>
    <property type="evidence" value="ECO:0007669"/>
    <property type="project" value="InterPro"/>
</dbReference>
<dbReference type="CDD" id="cd02619">
    <property type="entry name" value="Peptidase_C1"/>
    <property type="match status" value="1"/>
</dbReference>
<feature type="region of interest" description="Disordered" evidence="1">
    <location>
        <begin position="1073"/>
        <end position="1236"/>
    </location>
</feature>
<dbReference type="InterPro" id="IPR033489">
    <property type="entry name" value="RBBP6"/>
</dbReference>
<dbReference type="OrthoDB" id="3648721at2"/>
<dbReference type="PANTHER" id="PTHR15439">
    <property type="entry name" value="RETINOBLASTOMA-BINDING PROTEIN 6"/>
    <property type="match status" value="1"/>
</dbReference>
<feature type="signal peptide" evidence="2">
    <location>
        <begin position="1"/>
        <end position="28"/>
    </location>
</feature>
<dbReference type="InterPro" id="IPR000169">
    <property type="entry name" value="Pept_cys_AS"/>
</dbReference>
<gene>
    <name evidence="4" type="ORF">SAMN02745725_01432</name>
</gene>
<dbReference type="SMART" id="SM00645">
    <property type="entry name" value="Pept_C1"/>
    <property type="match status" value="1"/>
</dbReference>
<feature type="compositionally biased region" description="Acidic residues" evidence="1">
    <location>
        <begin position="72"/>
        <end position="84"/>
    </location>
</feature>
<feature type="compositionally biased region" description="Basic residues" evidence="1">
    <location>
        <begin position="1210"/>
        <end position="1219"/>
    </location>
</feature>
<dbReference type="GO" id="GO:0008234">
    <property type="term" value="F:cysteine-type peptidase activity"/>
    <property type="evidence" value="ECO:0007669"/>
    <property type="project" value="InterPro"/>
</dbReference>
<keyword evidence="4" id="KW-0645">Protease</keyword>
<feature type="compositionally biased region" description="Basic and acidic residues" evidence="1">
    <location>
        <begin position="1073"/>
        <end position="1106"/>
    </location>
</feature>
<feature type="compositionally biased region" description="Basic and acidic residues" evidence="1">
    <location>
        <begin position="1145"/>
        <end position="1159"/>
    </location>
</feature>
<dbReference type="GO" id="GO:0016567">
    <property type="term" value="P:protein ubiquitination"/>
    <property type="evidence" value="ECO:0007669"/>
    <property type="project" value="InterPro"/>
</dbReference>
<evidence type="ECO:0000256" key="1">
    <source>
        <dbReference type="SAM" id="MobiDB-lite"/>
    </source>
</evidence>
<dbReference type="AlphaFoldDB" id="A0A1M6FA79"/>
<protein>
    <submittedName>
        <fullName evidence="4">Cysteine protease, C1A family</fullName>
    </submittedName>
</protein>
<feature type="region of interest" description="Disordered" evidence="1">
    <location>
        <begin position="294"/>
        <end position="354"/>
    </location>
</feature>
<dbReference type="Gene3D" id="2.60.40.1080">
    <property type="match status" value="1"/>
</dbReference>
<name>A0A1M6FA79_PSEXY</name>
<evidence type="ECO:0000313" key="4">
    <source>
        <dbReference type="EMBL" id="SHI94590.1"/>
    </source>
</evidence>
<feature type="chain" id="PRO_5012341674" evidence="2">
    <location>
        <begin position="29"/>
        <end position="1236"/>
    </location>
</feature>
<dbReference type="SUPFAM" id="SSF54001">
    <property type="entry name" value="Cysteine proteinases"/>
    <property type="match status" value="1"/>
</dbReference>